<sequence length="260" mass="27458">MGFKDACDFYPPPAVFRGGVMRGKIIETLCSEVCFNGDDCVKFKDLTTPVTVTAWGVRGGLKVIGGKEGRGKVGKAVRASATFPGLISPVIWDKDMGEVGGRGKTAAVYAVGVLVAAAGVVGGGWNVMVVMAISAVLVVVMGVVVLGEFDLLWDGGIGDPWGTKGLERLYGKGRGKRRVMHVVNTSLVDVPGVELPGPEEMGADEVFTVVVRGVVNCGPGFMDRGKRVMINCRDALKKEDVKGIKKAEGWWVGEIDGSGW</sequence>
<keyword evidence="1" id="KW-0812">Transmembrane</keyword>
<evidence type="ECO:0000313" key="3">
    <source>
        <dbReference type="Proteomes" id="UP001165065"/>
    </source>
</evidence>
<name>A0A9W7GC01_9STRA</name>
<dbReference type="Gene3D" id="3.40.1090.10">
    <property type="entry name" value="Cytosolic phospholipase A2 catalytic domain"/>
    <property type="match status" value="1"/>
</dbReference>
<accession>A0A9W7GC01</accession>
<dbReference type="AlphaFoldDB" id="A0A9W7GC01"/>
<keyword evidence="1" id="KW-1133">Transmembrane helix</keyword>
<keyword evidence="1" id="KW-0472">Membrane</keyword>
<dbReference type="SUPFAM" id="SSF52151">
    <property type="entry name" value="FabD/lysophospholipase-like"/>
    <property type="match status" value="1"/>
</dbReference>
<proteinExistence type="predicted"/>
<keyword evidence="3" id="KW-1185">Reference proteome</keyword>
<feature type="transmembrane region" description="Helical" evidence="1">
    <location>
        <begin position="131"/>
        <end position="153"/>
    </location>
</feature>
<dbReference type="Proteomes" id="UP001165065">
    <property type="component" value="Unassembled WGS sequence"/>
</dbReference>
<evidence type="ECO:0000256" key="1">
    <source>
        <dbReference type="SAM" id="Phobius"/>
    </source>
</evidence>
<reference evidence="3" key="1">
    <citation type="journal article" date="2023" name="Commun. Biol.">
        <title>Genome analysis of Parmales, the sister group of diatoms, reveals the evolutionary specialization of diatoms from phago-mixotrophs to photoautotrophs.</title>
        <authorList>
            <person name="Ban H."/>
            <person name="Sato S."/>
            <person name="Yoshikawa S."/>
            <person name="Yamada K."/>
            <person name="Nakamura Y."/>
            <person name="Ichinomiya M."/>
            <person name="Sato N."/>
            <person name="Blanc-Mathieu R."/>
            <person name="Endo H."/>
            <person name="Kuwata A."/>
            <person name="Ogata H."/>
        </authorList>
    </citation>
    <scope>NUCLEOTIDE SEQUENCE [LARGE SCALE GENOMIC DNA]</scope>
</reference>
<gene>
    <name evidence="2" type="ORF">TrCOL_g6500</name>
</gene>
<feature type="transmembrane region" description="Helical" evidence="1">
    <location>
        <begin position="106"/>
        <end position="125"/>
    </location>
</feature>
<dbReference type="EMBL" id="BRYA01000153">
    <property type="protein sequence ID" value="GMI41541.1"/>
    <property type="molecule type" value="Genomic_DNA"/>
</dbReference>
<evidence type="ECO:0000313" key="2">
    <source>
        <dbReference type="EMBL" id="GMI41541.1"/>
    </source>
</evidence>
<dbReference type="InterPro" id="IPR016035">
    <property type="entry name" value="Acyl_Trfase/lysoPLipase"/>
</dbReference>
<protein>
    <submittedName>
        <fullName evidence="2">Uncharacterized protein</fullName>
    </submittedName>
</protein>
<organism evidence="2 3">
    <name type="scientific">Triparma columacea</name>
    <dbReference type="NCBI Taxonomy" id="722753"/>
    <lineage>
        <taxon>Eukaryota</taxon>
        <taxon>Sar</taxon>
        <taxon>Stramenopiles</taxon>
        <taxon>Ochrophyta</taxon>
        <taxon>Bolidophyceae</taxon>
        <taxon>Parmales</taxon>
        <taxon>Triparmaceae</taxon>
        <taxon>Triparma</taxon>
    </lineage>
</organism>
<comment type="caution">
    <text evidence="2">The sequence shown here is derived from an EMBL/GenBank/DDBJ whole genome shotgun (WGS) entry which is preliminary data.</text>
</comment>